<protein>
    <submittedName>
        <fullName evidence="1">Uncharacterized protein</fullName>
    </submittedName>
</protein>
<keyword evidence="2" id="KW-1185">Reference proteome</keyword>
<evidence type="ECO:0000313" key="1">
    <source>
        <dbReference type="EMBL" id="RWS10606.1"/>
    </source>
</evidence>
<sequence>MVYRVSSESKMRHEYLKLETLLCSTL</sequence>
<name>A0A443R5Q6_9ACAR</name>
<gene>
    <name evidence="1" type="ORF">B4U80_05949</name>
</gene>
<evidence type="ECO:0000313" key="2">
    <source>
        <dbReference type="Proteomes" id="UP000288716"/>
    </source>
</evidence>
<dbReference type="VEuPathDB" id="VectorBase:LDEU014081"/>
<reference evidence="1 2" key="1">
    <citation type="journal article" date="2018" name="Gigascience">
        <title>Genomes of trombidid mites reveal novel predicted allergens and laterally-transferred genes associated with secondary metabolism.</title>
        <authorList>
            <person name="Dong X."/>
            <person name="Chaisiri K."/>
            <person name="Xia D."/>
            <person name="Armstrong S.D."/>
            <person name="Fang Y."/>
            <person name="Donnelly M.J."/>
            <person name="Kadowaki T."/>
            <person name="McGarry J.W."/>
            <person name="Darby A.C."/>
            <person name="Makepeace B.L."/>
        </authorList>
    </citation>
    <scope>NUCLEOTIDE SEQUENCE [LARGE SCALE GENOMIC DNA]</scope>
    <source>
        <strain evidence="1">UoL-UT</strain>
    </source>
</reference>
<comment type="caution">
    <text evidence="1">The sequence shown here is derived from an EMBL/GenBank/DDBJ whole genome shotgun (WGS) entry which is preliminary data.</text>
</comment>
<organism evidence="1 2">
    <name type="scientific">Leptotrombidium deliense</name>
    <dbReference type="NCBI Taxonomy" id="299467"/>
    <lineage>
        <taxon>Eukaryota</taxon>
        <taxon>Metazoa</taxon>
        <taxon>Ecdysozoa</taxon>
        <taxon>Arthropoda</taxon>
        <taxon>Chelicerata</taxon>
        <taxon>Arachnida</taxon>
        <taxon>Acari</taxon>
        <taxon>Acariformes</taxon>
        <taxon>Trombidiformes</taxon>
        <taxon>Prostigmata</taxon>
        <taxon>Anystina</taxon>
        <taxon>Parasitengona</taxon>
        <taxon>Trombiculoidea</taxon>
        <taxon>Trombiculidae</taxon>
        <taxon>Leptotrombidium</taxon>
    </lineage>
</organism>
<dbReference type="Proteomes" id="UP000288716">
    <property type="component" value="Unassembled WGS sequence"/>
</dbReference>
<accession>A0A443R5Q6</accession>
<proteinExistence type="predicted"/>
<dbReference type="EMBL" id="NCKV01049579">
    <property type="protein sequence ID" value="RWS10606.1"/>
    <property type="molecule type" value="Genomic_DNA"/>
</dbReference>
<dbReference type="AlphaFoldDB" id="A0A443R5Q6"/>